<feature type="transmembrane region" description="Helical" evidence="6">
    <location>
        <begin position="272"/>
        <end position="289"/>
    </location>
</feature>
<feature type="domain" description="EamA" evidence="7">
    <location>
        <begin position="18"/>
        <end position="150"/>
    </location>
</feature>
<dbReference type="PANTHER" id="PTHR22911">
    <property type="entry name" value="ACYL-MALONYL CONDENSING ENZYME-RELATED"/>
    <property type="match status" value="1"/>
</dbReference>
<gene>
    <name evidence="8" type="ORF">JQX41_20125</name>
    <name evidence="9" type="ORF">JQX48_20145</name>
</gene>
<evidence type="ECO:0000256" key="6">
    <source>
        <dbReference type="SAM" id="Phobius"/>
    </source>
</evidence>
<evidence type="ECO:0000313" key="10">
    <source>
        <dbReference type="Proteomes" id="UP000755667"/>
    </source>
</evidence>
<evidence type="ECO:0000313" key="9">
    <source>
        <dbReference type="EMBL" id="MBM2419306.1"/>
    </source>
</evidence>
<dbReference type="PANTHER" id="PTHR22911:SF6">
    <property type="entry name" value="SOLUTE CARRIER FAMILY 35 MEMBER G1"/>
    <property type="match status" value="1"/>
</dbReference>
<dbReference type="Pfam" id="PF00892">
    <property type="entry name" value="EamA"/>
    <property type="match status" value="2"/>
</dbReference>
<feature type="transmembrane region" description="Helical" evidence="6">
    <location>
        <begin position="157"/>
        <end position="178"/>
    </location>
</feature>
<dbReference type="Proteomes" id="UP000809440">
    <property type="component" value="Unassembled WGS sequence"/>
</dbReference>
<dbReference type="AlphaFoldDB" id="A0A9Q2P1Q1"/>
<reference evidence="8 11" key="1">
    <citation type="submission" date="2021-01" db="EMBL/GenBank/DDBJ databases">
        <title>Diatom-associated Roseobacters Show Island Model of Population Structure.</title>
        <authorList>
            <person name="Qu L."/>
            <person name="Feng X."/>
            <person name="Chen Y."/>
            <person name="Li L."/>
            <person name="Wang X."/>
            <person name="Hu Z."/>
            <person name="Wang H."/>
            <person name="Luo H."/>
        </authorList>
    </citation>
    <scope>NUCLEOTIDE SEQUENCE</scope>
    <source>
        <strain evidence="9 11">CC28-63</strain>
        <strain evidence="8">CC28-69</strain>
    </source>
</reference>
<comment type="similarity">
    <text evidence="2">Belongs to the drug/metabolite transporter (DMT) superfamily. 10 TMS drug/metabolite exporter (DME) (TC 2.A.7.3) family.</text>
</comment>
<name>A0A9Q2P1Q1_9RHOB</name>
<organism evidence="8 10">
    <name type="scientific">Marivita cryptomonadis</name>
    <dbReference type="NCBI Taxonomy" id="505252"/>
    <lineage>
        <taxon>Bacteria</taxon>
        <taxon>Pseudomonadati</taxon>
        <taxon>Pseudomonadota</taxon>
        <taxon>Alphaproteobacteria</taxon>
        <taxon>Rhodobacterales</taxon>
        <taxon>Roseobacteraceae</taxon>
        <taxon>Marivita</taxon>
    </lineage>
</organism>
<dbReference type="InterPro" id="IPR000620">
    <property type="entry name" value="EamA_dom"/>
</dbReference>
<feature type="transmembrane region" description="Helical" evidence="6">
    <location>
        <begin position="246"/>
        <end position="266"/>
    </location>
</feature>
<feature type="transmembrane region" description="Helical" evidence="6">
    <location>
        <begin position="134"/>
        <end position="151"/>
    </location>
</feature>
<comment type="subcellular location">
    <subcellularLocation>
        <location evidence="1">Membrane</location>
        <topology evidence="1">Multi-pass membrane protein</topology>
    </subcellularLocation>
</comment>
<sequence>MARTEGGSGVIAARPVLGATAILANTILVPFIGTTVKMLAAEGLSALEILALRGWLTFLLLTPLLMLRRNRAAVRAADLRAHAVHAAFAVSTMACFYFALRTLPLVTVTAINFTTPIFTLLLASLLYGDRVRPLGWLALAIGFAGAMLVLRPGMDGIGIDAMVVLLGSLLAGGMNIAVRRMPARSTNYAVLFYFSLAGAVVYGLVGGPSVSMPTQTQFIWLLGLAMTAIAVHGCITLAYRLASSVLVGALDYGRIVFAALLGYLLFDEVPDVLDWVGIAMIIASGLVVLRLSTRRPAAVAPAT</sequence>
<proteinExistence type="inferred from homology"/>
<dbReference type="GO" id="GO:0016020">
    <property type="term" value="C:membrane"/>
    <property type="evidence" value="ECO:0007669"/>
    <property type="project" value="UniProtKB-SubCell"/>
</dbReference>
<feature type="transmembrane region" description="Helical" evidence="6">
    <location>
        <begin position="190"/>
        <end position="212"/>
    </location>
</feature>
<evidence type="ECO:0000256" key="5">
    <source>
        <dbReference type="ARBA" id="ARBA00023136"/>
    </source>
</evidence>
<accession>A0A9Q2P1Q1</accession>
<evidence type="ECO:0000256" key="1">
    <source>
        <dbReference type="ARBA" id="ARBA00004141"/>
    </source>
</evidence>
<keyword evidence="3 6" id="KW-0812">Transmembrane</keyword>
<feature type="transmembrane region" description="Helical" evidence="6">
    <location>
        <begin position="218"/>
        <end position="239"/>
    </location>
</feature>
<dbReference type="EMBL" id="JAFBXE010000017">
    <property type="protein sequence ID" value="MBM2414635.1"/>
    <property type="molecule type" value="Genomic_DNA"/>
</dbReference>
<feature type="transmembrane region" description="Helical" evidence="6">
    <location>
        <begin position="79"/>
        <end position="99"/>
    </location>
</feature>
<evidence type="ECO:0000256" key="2">
    <source>
        <dbReference type="ARBA" id="ARBA00009853"/>
    </source>
</evidence>
<feature type="transmembrane region" description="Helical" evidence="6">
    <location>
        <begin position="12"/>
        <end position="32"/>
    </location>
</feature>
<keyword evidence="11" id="KW-1185">Reference proteome</keyword>
<evidence type="ECO:0000256" key="4">
    <source>
        <dbReference type="ARBA" id="ARBA00022989"/>
    </source>
</evidence>
<dbReference type="InterPro" id="IPR037185">
    <property type="entry name" value="EmrE-like"/>
</dbReference>
<feature type="transmembrane region" description="Helical" evidence="6">
    <location>
        <begin position="105"/>
        <end position="127"/>
    </location>
</feature>
<dbReference type="Proteomes" id="UP000755667">
    <property type="component" value="Unassembled WGS sequence"/>
</dbReference>
<feature type="domain" description="EamA" evidence="7">
    <location>
        <begin position="162"/>
        <end position="289"/>
    </location>
</feature>
<protein>
    <submittedName>
        <fullName evidence="8">DMT family transporter</fullName>
    </submittedName>
</protein>
<evidence type="ECO:0000313" key="11">
    <source>
        <dbReference type="Proteomes" id="UP000809440"/>
    </source>
</evidence>
<dbReference type="RefSeq" id="WP_138487567.1">
    <property type="nucleotide sequence ID" value="NZ_JAFBWU010000017.1"/>
</dbReference>
<dbReference type="SUPFAM" id="SSF103481">
    <property type="entry name" value="Multidrug resistance efflux transporter EmrE"/>
    <property type="match status" value="2"/>
</dbReference>
<comment type="caution">
    <text evidence="8">The sequence shown here is derived from an EMBL/GenBank/DDBJ whole genome shotgun (WGS) entry which is preliminary data.</text>
</comment>
<keyword evidence="4 6" id="KW-1133">Transmembrane helix</keyword>
<evidence type="ECO:0000256" key="3">
    <source>
        <dbReference type="ARBA" id="ARBA00022692"/>
    </source>
</evidence>
<keyword evidence="5 6" id="KW-0472">Membrane</keyword>
<feature type="transmembrane region" description="Helical" evidence="6">
    <location>
        <begin position="44"/>
        <end position="67"/>
    </location>
</feature>
<evidence type="ECO:0000313" key="8">
    <source>
        <dbReference type="EMBL" id="MBM2414635.1"/>
    </source>
</evidence>
<dbReference type="EMBL" id="JAFBXF010000017">
    <property type="protein sequence ID" value="MBM2419306.1"/>
    <property type="molecule type" value="Genomic_DNA"/>
</dbReference>
<evidence type="ECO:0000259" key="7">
    <source>
        <dbReference type="Pfam" id="PF00892"/>
    </source>
</evidence>